<dbReference type="CDD" id="cd13589">
    <property type="entry name" value="PBP2_polyamine_RpCGA009"/>
    <property type="match status" value="1"/>
</dbReference>
<dbReference type="EMBL" id="LUUB01000005">
    <property type="protein sequence ID" value="OAF17050.1"/>
    <property type="molecule type" value="Genomic_DNA"/>
</dbReference>
<dbReference type="PANTHER" id="PTHR30222">
    <property type="entry name" value="SPERMIDINE/PUTRESCINE-BINDING PERIPLASMIC PROTEIN"/>
    <property type="match status" value="1"/>
</dbReference>
<protein>
    <submittedName>
        <fullName evidence="4">Spermidine/putrescine ABC transporter substrate-binding protein</fullName>
    </submittedName>
</protein>
<dbReference type="SUPFAM" id="SSF53850">
    <property type="entry name" value="Periplasmic binding protein-like II"/>
    <property type="match status" value="1"/>
</dbReference>
<dbReference type="STRING" id="1505087.AYJ54_37325"/>
<dbReference type="Pfam" id="PF13416">
    <property type="entry name" value="SBP_bac_8"/>
    <property type="match status" value="1"/>
</dbReference>
<keyword evidence="5" id="KW-1185">Reference proteome</keyword>
<dbReference type="RefSeq" id="WP_082905390.1">
    <property type="nucleotide sequence ID" value="NZ_LUUB01000005.1"/>
</dbReference>
<dbReference type="Proteomes" id="UP000076959">
    <property type="component" value="Unassembled WGS sequence"/>
</dbReference>
<keyword evidence="1 3" id="KW-0732">Signal</keyword>
<feature type="chain" id="PRO_5008055581" evidence="3">
    <location>
        <begin position="25"/>
        <end position="349"/>
    </location>
</feature>
<evidence type="ECO:0000256" key="1">
    <source>
        <dbReference type="ARBA" id="ARBA00022729"/>
    </source>
</evidence>
<keyword evidence="2" id="KW-0574">Periplasm</keyword>
<evidence type="ECO:0000313" key="4">
    <source>
        <dbReference type="EMBL" id="OAF17050.1"/>
    </source>
</evidence>
<evidence type="ECO:0000256" key="3">
    <source>
        <dbReference type="SAM" id="SignalP"/>
    </source>
</evidence>
<dbReference type="OrthoDB" id="9815444at2"/>
<evidence type="ECO:0000313" key="5">
    <source>
        <dbReference type="Proteomes" id="UP000076959"/>
    </source>
</evidence>
<dbReference type="AlphaFoldDB" id="A0A176Z8P7"/>
<gene>
    <name evidence="4" type="ORF">AYJ54_37325</name>
</gene>
<comment type="caution">
    <text evidence="4">The sequence shown here is derived from an EMBL/GenBank/DDBJ whole genome shotgun (WGS) entry which is preliminary data.</text>
</comment>
<name>A0A176Z8P7_9BRAD</name>
<evidence type="ECO:0000256" key="2">
    <source>
        <dbReference type="ARBA" id="ARBA00022764"/>
    </source>
</evidence>
<sequence>MNVGALAVIGLAVTALAPAIPAFAGEQLTVTSFGGPAQDANRKVIFEPFSKASGIKVNEDVFNGEISKIRAMVESKSVSWDVVDLYPGLAGQLCAEGTLEPIDWKKLGLDRANFMEGETTDCGVPEVVTGKVIAYDKDKFPSGPKTVADFFDTKKFPGKRGLQRRPVENLEWALIADGVPLEDVYNILGTPAGVERAFKKLDTIKQDIVWFQTSSQAMQLLADGQVVMAAAYSHRIVDAVKSSGKHFQIMWDTQQLSMGVWVIPTGSPHRDAAYKFLAFAGLPRPQANFANIMPCGPTNKEALALVDSAILPDLPNAPGHMASALMINAEFWAEKSDELTQRFTVWVAK</sequence>
<dbReference type="PANTHER" id="PTHR30222:SF2">
    <property type="entry name" value="ABC TRANSPORTER SUBSTRATE-BINDING PROTEIN"/>
    <property type="match status" value="1"/>
</dbReference>
<accession>A0A176Z8P7</accession>
<dbReference type="Gene3D" id="3.40.190.10">
    <property type="entry name" value="Periplasmic binding protein-like II"/>
    <property type="match status" value="2"/>
</dbReference>
<reference evidence="4 5" key="1">
    <citation type="submission" date="2016-03" db="EMBL/GenBank/DDBJ databases">
        <title>Draft Genome Sequence of the Strain BR 10245 (Bradyrhizobium sp.) isolated from nodules of Centrolobium paraense.</title>
        <authorList>
            <person name="Simoes-Araujo J.L.Sr."/>
            <person name="Barauna A.C."/>
            <person name="Silva K."/>
            <person name="Zilli J.E."/>
        </authorList>
    </citation>
    <scope>NUCLEOTIDE SEQUENCE [LARGE SCALE GENOMIC DNA]</scope>
    <source>
        <strain evidence="4 5">BR 10245</strain>
    </source>
</reference>
<dbReference type="InterPro" id="IPR006059">
    <property type="entry name" value="SBP"/>
</dbReference>
<organism evidence="4 5">
    <name type="scientific">Bradyrhizobium centrolobii</name>
    <dbReference type="NCBI Taxonomy" id="1505087"/>
    <lineage>
        <taxon>Bacteria</taxon>
        <taxon>Pseudomonadati</taxon>
        <taxon>Pseudomonadota</taxon>
        <taxon>Alphaproteobacteria</taxon>
        <taxon>Hyphomicrobiales</taxon>
        <taxon>Nitrobacteraceae</taxon>
        <taxon>Bradyrhizobium</taxon>
    </lineage>
</organism>
<feature type="signal peptide" evidence="3">
    <location>
        <begin position="1"/>
        <end position="24"/>
    </location>
</feature>
<proteinExistence type="predicted"/>